<evidence type="ECO:0000256" key="1">
    <source>
        <dbReference type="SAM" id="SignalP"/>
    </source>
</evidence>
<accession>A0ABT9STL7</accession>
<dbReference type="Pfam" id="PF05275">
    <property type="entry name" value="CopB"/>
    <property type="match status" value="1"/>
</dbReference>
<organism evidence="2 3">
    <name type="scientific">Luteibacter jiangsuensis</name>
    <dbReference type="NCBI Taxonomy" id="637577"/>
    <lineage>
        <taxon>Bacteria</taxon>
        <taxon>Pseudomonadati</taxon>
        <taxon>Pseudomonadota</taxon>
        <taxon>Gammaproteobacteria</taxon>
        <taxon>Lysobacterales</taxon>
        <taxon>Rhodanobacteraceae</taxon>
        <taxon>Luteibacter</taxon>
    </lineage>
</organism>
<proteinExistence type="predicted"/>
<dbReference type="Proteomes" id="UP001237737">
    <property type="component" value="Unassembled WGS sequence"/>
</dbReference>
<dbReference type="EMBL" id="JAUSSK010000001">
    <property type="protein sequence ID" value="MDQ0008345.1"/>
    <property type="molecule type" value="Genomic_DNA"/>
</dbReference>
<comment type="caution">
    <text evidence="2">The sequence shown here is derived from an EMBL/GenBank/DDBJ whole genome shotgun (WGS) entry which is preliminary data.</text>
</comment>
<reference evidence="2 3" key="1">
    <citation type="submission" date="2023-07" db="EMBL/GenBank/DDBJ databases">
        <title>Sorghum-associated microbial communities from plants grown in Nebraska, USA.</title>
        <authorList>
            <person name="Schachtman D."/>
        </authorList>
    </citation>
    <scope>NUCLEOTIDE SEQUENCE [LARGE SCALE GENOMIC DNA]</scope>
    <source>
        <strain evidence="2 3">CC60</strain>
    </source>
</reference>
<name>A0ABT9STL7_9GAMM</name>
<dbReference type="InterPro" id="IPR007939">
    <property type="entry name" value="Cu-R_B_prcur"/>
</dbReference>
<feature type="chain" id="PRO_5045842189" evidence="1">
    <location>
        <begin position="22"/>
        <end position="268"/>
    </location>
</feature>
<gene>
    <name evidence="2" type="ORF">J2T07_000504</name>
</gene>
<feature type="signal peptide" evidence="1">
    <location>
        <begin position="1"/>
        <end position="21"/>
    </location>
</feature>
<keyword evidence="3" id="KW-1185">Reference proteome</keyword>
<sequence>MRPRTIFFAALGLGMATAAGAQEMKMGPMQGGDAPADARSPDYSDGVGHGAMKGMDMNDNGPYRMILIDQLEAFHGRDANGQAWEAEGWYGNDDDKLWFRTEGDRGGGKLEEADVEALWNHAIAPYWSTQLGGRQDFGPGPNRTWAAFGVQGLAPYWFEVEATAYASAHGRTAARVRTEYDLFLTQRLILQPELELNAYGKNDPLARVGRGVSDASFSLRLRYEFRREFAPYIGIRFVDRFGRTADYVRADRQPVFDRQVVAGLRLWF</sequence>
<evidence type="ECO:0000313" key="2">
    <source>
        <dbReference type="EMBL" id="MDQ0008345.1"/>
    </source>
</evidence>
<dbReference type="RefSeq" id="WP_306846995.1">
    <property type="nucleotide sequence ID" value="NZ_JAUSSK010000001.1"/>
</dbReference>
<protein>
    <submittedName>
        <fullName evidence="2">Copper resistance protein B</fullName>
    </submittedName>
</protein>
<keyword evidence="1" id="KW-0732">Signal</keyword>
<evidence type="ECO:0000313" key="3">
    <source>
        <dbReference type="Proteomes" id="UP001237737"/>
    </source>
</evidence>